<evidence type="ECO:0000259" key="2">
    <source>
        <dbReference type="PROSITE" id="PS50891"/>
    </source>
</evidence>
<dbReference type="PROSITE" id="PS50891">
    <property type="entry name" value="LOB"/>
    <property type="match status" value="1"/>
</dbReference>
<dbReference type="EMBL" id="CAXHTB010000015">
    <property type="protein sequence ID" value="CAL0321611.1"/>
    <property type="molecule type" value="Genomic_DNA"/>
</dbReference>
<dbReference type="PANTHER" id="PTHR31301:SF103">
    <property type="entry name" value="LOB DOMAIN-CONTAINING PROTEIN 5-RELATED"/>
    <property type="match status" value="1"/>
</dbReference>
<reference evidence="3 4" key="1">
    <citation type="submission" date="2024-03" db="EMBL/GenBank/DDBJ databases">
        <authorList>
            <person name="Martinez-Hernandez J."/>
        </authorList>
    </citation>
    <scope>NUCLEOTIDE SEQUENCE [LARGE SCALE GENOMIC DNA]</scope>
</reference>
<comment type="caution">
    <text evidence="3">The sequence shown here is derived from an EMBL/GenBank/DDBJ whole genome shotgun (WGS) entry which is preliminary data.</text>
</comment>
<protein>
    <recommendedName>
        <fullName evidence="2">LOB domain-containing protein</fullName>
    </recommendedName>
</protein>
<dbReference type="InterPro" id="IPR004883">
    <property type="entry name" value="LOB"/>
</dbReference>
<proteinExistence type="inferred from homology"/>
<name>A0AAV1XJ81_LUPLU</name>
<organism evidence="3 4">
    <name type="scientific">Lupinus luteus</name>
    <name type="common">European yellow lupine</name>
    <dbReference type="NCBI Taxonomy" id="3873"/>
    <lineage>
        <taxon>Eukaryota</taxon>
        <taxon>Viridiplantae</taxon>
        <taxon>Streptophyta</taxon>
        <taxon>Embryophyta</taxon>
        <taxon>Tracheophyta</taxon>
        <taxon>Spermatophyta</taxon>
        <taxon>Magnoliopsida</taxon>
        <taxon>eudicotyledons</taxon>
        <taxon>Gunneridae</taxon>
        <taxon>Pentapetalae</taxon>
        <taxon>rosids</taxon>
        <taxon>fabids</taxon>
        <taxon>Fabales</taxon>
        <taxon>Fabaceae</taxon>
        <taxon>Papilionoideae</taxon>
        <taxon>50 kb inversion clade</taxon>
        <taxon>genistoids sensu lato</taxon>
        <taxon>core genistoids</taxon>
        <taxon>Genisteae</taxon>
        <taxon>Lupinus</taxon>
    </lineage>
</organism>
<comment type="similarity">
    <text evidence="1">Belongs to the LOB domain-containing protein family.</text>
</comment>
<gene>
    <name evidence="3" type="ORF">LLUT_LOCUS22671</name>
</gene>
<dbReference type="Pfam" id="PF03195">
    <property type="entry name" value="LOB"/>
    <property type="match status" value="1"/>
</dbReference>
<sequence length="132" mass="15044">MSSRTCPLCRRQNRRCTGDCEFGKYFNKRASDFENAYQIFGLNNMLKIMRAAEPHQREAAANSILDEGKIMRNNPASGCLGHELNIRAEEVSYLRVQEVLNQVLEFCRQNLSQVNPNQQVDKTSSPKKDSSS</sequence>
<accession>A0AAV1XJ81</accession>
<evidence type="ECO:0000313" key="4">
    <source>
        <dbReference type="Proteomes" id="UP001497480"/>
    </source>
</evidence>
<keyword evidence="4" id="KW-1185">Reference proteome</keyword>
<dbReference type="Proteomes" id="UP001497480">
    <property type="component" value="Unassembled WGS sequence"/>
</dbReference>
<evidence type="ECO:0000256" key="1">
    <source>
        <dbReference type="ARBA" id="ARBA00005474"/>
    </source>
</evidence>
<dbReference type="PANTHER" id="PTHR31301">
    <property type="entry name" value="LOB DOMAIN-CONTAINING PROTEIN 4-RELATED"/>
    <property type="match status" value="1"/>
</dbReference>
<evidence type="ECO:0000313" key="3">
    <source>
        <dbReference type="EMBL" id="CAL0321611.1"/>
    </source>
</evidence>
<dbReference type="AlphaFoldDB" id="A0AAV1XJ81"/>
<feature type="domain" description="LOB" evidence="2">
    <location>
        <begin position="4"/>
        <end position="104"/>
    </location>
</feature>